<proteinExistence type="predicted"/>
<dbReference type="Proteomes" id="UP001168821">
    <property type="component" value="Unassembled WGS sequence"/>
</dbReference>
<dbReference type="EMBL" id="JALNTZ010000002">
    <property type="protein sequence ID" value="KAJ3663051.1"/>
    <property type="molecule type" value="Genomic_DNA"/>
</dbReference>
<accession>A0AA38MNI6</accession>
<dbReference type="AlphaFoldDB" id="A0AA38MNI6"/>
<comment type="caution">
    <text evidence="2">The sequence shown here is derived from an EMBL/GenBank/DDBJ whole genome shotgun (WGS) entry which is preliminary data.</text>
</comment>
<feature type="region of interest" description="Disordered" evidence="1">
    <location>
        <begin position="1"/>
        <end position="20"/>
    </location>
</feature>
<evidence type="ECO:0000313" key="2">
    <source>
        <dbReference type="EMBL" id="KAJ3663051.1"/>
    </source>
</evidence>
<sequence>MWLPFKNTTAIGGKSGRKEAADTPCKLFMGVFGIRNGGWTGKLRRIEVKICIQCKMDKENIYWLWNDPRTPDRSLKRSDRVTNILTSVLTNSNFVVPVEIVLEYEKLLMLFKVYIILYLWFMNPV</sequence>
<organism evidence="2 3">
    <name type="scientific">Zophobas morio</name>
    <dbReference type="NCBI Taxonomy" id="2755281"/>
    <lineage>
        <taxon>Eukaryota</taxon>
        <taxon>Metazoa</taxon>
        <taxon>Ecdysozoa</taxon>
        <taxon>Arthropoda</taxon>
        <taxon>Hexapoda</taxon>
        <taxon>Insecta</taxon>
        <taxon>Pterygota</taxon>
        <taxon>Neoptera</taxon>
        <taxon>Endopterygota</taxon>
        <taxon>Coleoptera</taxon>
        <taxon>Polyphaga</taxon>
        <taxon>Cucujiformia</taxon>
        <taxon>Tenebrionidae</taxon>
        <taxon>Zophobas</taxon>
    </lineage>
</organism>
<name>A0AA38MNI6_9CUCU</name>
<feature type="compositionally biased region" description="Polar residues" evidence="1">
    <location>
        <begin position="1"/>
        <end position="10"/>
    </location>
</feature>
<gene>
    <name evidence="2" type="ORF">Zmor_007360</name>
</gene>
<protein>
    <submittedName>
        <fullName evidence="2">Uncharacterized protein</fullName>
    </submittedName>
</protein>
<keyword evidence="3" id="KW-1185">Reference proteome</keyword>
<evidence type="ECO:0000256" key="1">
    <source>
        <dbReference type="SAM" id="MobiDB-lite"/>
    </source>
</evidence>
<evidence type="ECO:0000313" key="3">
    <source>
        <dbReference type="Proteomes" id="UP001168821"/>
    </source>
</evidence>
<reference evidence="2" key="1">
    <citation type="journal article" date="2023" name="G3 (Bethesda)">
        <title>Whole genome assemblies of Zophobas morio and Tenebrio molitor.</title>
        <authorList>
            <person name="Kaur S."/>
            <person name="Stinson S.A."/>
            <person name="diCenzo G.C."/>
        </authorList>
    </citation>
    <scope>NUCLEOTIDE SEQUENCE</scope>
    <source>
        <strain evidence="2">QUZm001</strain>
    </source>
</reference>